<organism evidence="1 2">
    <name type="scientific">Hymenobacter mellowenesis</name>
    <dbReference type="NCBI Taxonomy" id="3063995"/>
    <lineage>
        <taxon>Bacteria</taxon>
        <taxon>Pseudomonadati</taxon>
        <taxon>Bacteroidota</taxon>
        <taxon>Cytophagia</taxon>
        <taxon>Cytophagales</taxon>
        <taxon>Hymenobacteraceae</taxon>
        <taxon>Hymenobacter</taxon>
    </lineage>
</organism>
<proteinExistence type="predicted"/>
<evidence type="ECO:0000313" key="2">
    <source>
        <dbReference type="Proteomes" id="UP001167796"/>
    </source>
</evidence>
<comment type="caution">
    <text evidence="1">The sequence shown here is derived from an EMBL/GenBank/DDBJ whole genome shotgun (WGS) entry which is preliminary data.</text>
</comment>
<dbReference type="RefSeq" id="WP_305014233.1">
    <property type="nucleotide sequence ID" value="NZ_JAUQSX010000018.1"/>
</dbReference>
<dbReference type="EMBL" id="JAUQSX010000018">
    <property type="protein sequence ID" value="MDO7849567.1"/>
    <property type="molecule type" value="Genomic_DNA"/>
</dbReference>
<name>A0ABT9AI66_9BACT</name>
<gene>
    <name evidence="1" type="ORF">Q5H92_24610</name>
</gene>
<accession>A0ABT9AI66</accession>
<reference evidence="1" key="1">
    <citation type="submission" date="2023-07" db="EMBL/GenBank/DDBJ databases">
        <authorList>
            <person name="Kim M.K."/>
        </authorList>
    </citation>
    <scope>NUCLEOTIDE SEQUENCE</scope>
    <source>
        <strain evidence="1">M29</strain>
    </source>
</reference>
<sequence>MAEFVSLIVKTVTSGVGWVFGLASKKYAQPKLEIDIAGCMREQAEYETDENDGYEKVPIYSYQIRLTNNSEHHAYHLRLVSCDPPQCACYLEYLKPVLAHSRECFGLDLEDPVTAPWESLGYDAVLGRSGMYGTGPDRPPLRELRIEYTNSRNKKFFTVFRPKEELEKRNELGNV</sequence>
<protein>
    <submittedName>
        <fullName evidence="1">Uncharacterized protein</fullName>
    </submittedName>
</protein>
<evidence type="ECO:0000313" key="1">
    <source>
        <dbReference type="EMBL" id="MDO7849567.1"/>
    </source>
</evidence>
<keyword evidence="2" id="KW-1185">Reference proteome</keyword>
<dbReference type="Proteomes" id="UP001167796">
    <property type="component" value="Unassembled WGS sequence"/>
</dbReference>